<sequence>MLYQDKSGLQNSCHSRESRNDNCSLLVIRAMILLQIPFSWGINPQRSLRADSLSTSGMS</sequence>
<dbReference type="EMBL" id="LACI01000552">
    <property type="protein sequence ID" value="KJU86542.1"/>
    <property type="molecule type" value="Genomic_DNA"/>
</dbReference>
<comment type="caution">
    <text evidence="1">The sequence shown here is derived from an EMBL/GenBank/DDBJ whole genome shotgun (WGS) entry which is preliminary data.</text>
</comment>
<evidence type="ECO:0000313" key="2">
    <source>
        <dbReference type="Proteomes" id="UP000033423"/>
    </source>
</evidence>
<evidence type="ECO:0000313" key="1">
    <source>
        <dbReference type="EMBL" id="KJU86542.1"/>
    </source>
</evidence>
<protein>
    <submittedName>
        <fullName evidence="1">Uncharacterized protein</fullName>
    </submittedName>
</protein>
<reference evidence="1 2" key="1">
    <citation type="submission" date="2015-02" db="EMBL/GenBank/DDBJ databases">
        <title>Single-cell genomics of uncultivated deep-branching MTB reveals a conserved set of magnetosome genes.</title>
        <authorList>
            <person name="Kolinko S."/>
            <person name="Richter M."/>
            <person name="Glockner F.O."/>
            <person name="Brachmann A."/>
            <person name="Schuler D."/>
        </authorList>
    </citation>
    <scope>NUCLEOTIDE SEQUENCE [LARGE SCALE GENOMIC DNA]</scope>
    <source>
        <strain evidence="1">TM-1</strain>
    </source>
</reference>
<name>A0A0F3GXF8_9BACT</name>
<organism evidence="1 2">
    <name type="scientific">Candidatus Magnetobacterium bavaricum</name>
    <dbReference type="NCBI Taxonomy" id="29290"/>
    <lineage>
        <taxon>Bacteria</taxon>
        <taxon>Pseudomonadati</taxon>
        <taxon>Nitrospirota</taxon>
        <taxon>Thermodesulfovibrionia</taxon>
        <taxon>Thermodesulfovibrionales</taxon>
        <taxon>Candidatus Magnetobacteriaceae</taxon>
        <taxon>Candidatus Magnetobacterium</taxon>
    </lineage>
</organism>
<gene>
    <name evidence="1" type="ORF">MBAV_001263</name>
</gene>
<dbReference type="Proteomes" id="UP000033423">
    <property type="component" value="Unassembled WGS sequence"/>
</dbReference>
<dbReference type="AlphaFoldDB" id="A0A0F3GXF8"/>
<proteinExistence type="predicted"/>
<accession>A0A0F3GXF8</accession>
<keyword evidence="2" id="KW-1185">Reference proteome</keyword>